<dbReference type="AlphaFoldDB" id="A0A433SG18"/>
<proteinExistence type="predicted"/>
<dbReference type="RefSeq" id="WP_126977231.1">
    <property type="nucleotide sequence ID" value="NZ_CAWUGC010000012.1"/>
</dbReference>
<dbReference type="Proteomes" id="UP000286947">
    <property type="component" value="Unassembled WGS sequence"/>
</dbReference>
<accession>A0A433SG18</accession>
<gene>
    <name evidence="1" type="ORF">CUZ56_00135</name>
</gene>
<keyword evidence="2" id="KW-1185">Reference proteome</keyword>
<organism evidence="1 2">
    <name type="scientific">Saezia sanguinis</name>
    <dbReference type="NCBI Taxonomy" id="1965230"/>
    <lineage>
        <taxon>Bacteria</taxon>
        <taxon>Pseudomonadati</taxon>
        <taxon>Pseudomonadota</taxon>
        <taxon>Betaproteobacteria</taxon>
        <taxon>Burkholderiales</taxon>
        <taxon>Saeziaceae</taxon>
        <taxon>Saezia</taxon>
    </lineage>
</organism>
<dbReference type="EMBL" id="PQSP01000001">
    <property type="protein sequence ID" value="RUS67660.1"/>
    <property type="molecule type" value="Genomic_DNA"/>
</dbReference>
<name>A0A433SG18_9BURK</name>
<protein>
    <submittedName>
        <fullName evidence="1">Uncharacterized protein</fullName>
    </submittedName>
</protein>
<evidence type="ECO:0000313" key="1">
    <source>
        <dbReference type="EMBL" id="RUS67660.1"/>
    </source>
</evidence>
<evidence type="ECO:0000313" key="2">
    <source>
        <dbReference type="Proteomes" id="UP000286947"/>
    </source>
</evidence>
<sequence>MMKLAKNLLSYLDRHNLTVDLNGSRVIVLDPEGKAICTGATVHTAVRKAMWLCVCPCQGSKAKQKL</sequence>
<reference evidence="1 2" key="1">
    <citation type="submission" date="2018-01" db="EMBL/GenBank/DDBJ databases">
        <title>Saezia sanguinis gen. nov., sp. nov., in the order Burkholderiales isolated from human blood.</title>
        <authorList>
            <person name="Medina-Pascual M.J."/>
            <person name="Valdezate S."/>
            <person name="Monzon S."/>
            <person name="Cuesta I."/>
            <person name="Carrasco G."/>
            <person name="Villalon P."/>
            <person name="Saez-Nieto J.A."/>
        </authorList>
    </citation>
    <scope>NUCLEOTIDE SEQUENCE [LARGE SCALE GENOMIC DNA]</scope>
    <source>
        <strain evidence="1 2">CNM695-12</strain>
    </source>
</reference>
<comment type="caution">
    <text evidence="1">The sequence shown here is derived from an EMBL/GenBank/DDBJ whole genome shotgun (WGS) entry which is preliminary data.</text>
</comment>